<gene>
    <name evidence="7" type="ORF">ACFQ35_01290</name>
</gene>
<feature type="domain" description="Resolvase/invertase-type recombinase catalytic" evidence="6">
    <location>
        <begin position="2"/>
        <end position="136"/>
    </location>
</feature>
<evidence type="ECO:0000259" key="6">
    <source>
        <dbReference type="PROSITE" id="PS51736"/>
    </source>
</evidence>
<dbReference type="PANTHER" id="PTHR30461">
    <property type="entry name" value="DNA-INVERTASE FROM LAMBDOID PROPHAGE"/>
    <property type="match status" value="1"/>
</dbReference>
<dbReference type="PANTHER" id="PTHR30461:SF2">
    <property type="entry name" value="SERINE RECOMBINASE PINE-RELATED"/>
    <property type="match status" value="1"/>
</dbReference>
<keyword evidence="3" id="KW-0238">DNA-binding</keyword>
<dbReference type="SUPFAM" id="SSF46689">
    <property type="entry name" value="Homeodomain-like"/>
    <property type="match status" value="1"/>
</dbReference>
<keyword evidence="4" id="KW-0233">DNA recombination</keyword>
<evidence type="ECO:0000256" key="2">
    <source>
        <dbReference type="ARBA" id="ARBA00022908"/>
    </source>
</evidence>
<proteinExistence type="inferred from homology"/>
<evidence type="ECO:0000256" key="3">
    <source>
        <dbReference type="ARBA" id="ARBA00023125"/>
    </source>
</evidence>
<dbReference type="InterPro" id="IPR006119">
    <property type="entry name" value="Resolv_N"/>
</dbReference>
<dbReference type="PROSITE" id="PS00398">
    <property type="entry name" value="RECOMBINASES_2"/>
    <property type="match status" value="1"/>
</dbReference>
<name>A0ABW3V195_9HYPH</name>
<dbReference type="Proteomes" id="UP001597263">
    <property type="component" value="Unassembled WGS sequence"/>
</dbReference>
<evidence type="ECO:0000313" key="7">
    <source>
        <dbReference type="EMBL" id="MFD1225826.1"/>
    </source>
</evidence>
<dbReference type="InterPro" id="IPR009057">
    <property type="entry name" value="Homeodomain-like_sf"/>
</dbReference>
<dbReference type="InterPro" id="IPR006118">
    <property type="entry name" value="Recombinase_CS"/>
</dbReference>
<sequence>MRQIGYARVSTADQNLALQNAALEASGCSYIHADQGISGADFERPGLTAALEDLRAGDMLVVWRLDRLGRSLIDLIRLVTELGERQIEFRSLSEAIDTSSSGGRLLFHLLAAMAEFERSLISERTKAGMSAARARGSQIGRRPAMSEEQRHEARLAIEDGSVSVEAVAKRYNIHPRTLLRTLKSTPVH</sequence>
<reference evidence="8" key="1">
    <citation type="journal article" date="2019" name="Int. J. Syst. Evol. Microbiol.">
        <title>The Global Catalogue of Microorganisms (GCM) 10K type strain sequencing project: providing services to taxonomists for standard genome sequencing and annotation.</title>
        <authorList>
            <consortium name="The Broad Institute Genomics Platform"/>
            <consortium name="The Broad Institute Genome Sequencing Center for Infectious Disease"/>
            <person name="Wu L."/>
            <person name="Ma J."/>
        </authorList>
    </citation>
    <scope>NUCLEOTIDE SEQUENCE [LARGE SCALE GENOMIC DNA]</scope>
    <source>
        <strain evidence="8">CCUG 49584</strain>
    </source>
</reference>
<dbReference type="RefSeq" id="WP_289387800.1">
    <property type="nucleotide sequence ID" value="NZ_JAUCBM010000006.1"/>
</dbReference>
<dbReference type="InterPro" id="IPR036162">
    <property type="entry name" value="Resolvase-like_N_sf"/>
</dbReference>
<dbReference type="Gene3D" id="3.40.50.1390">
    <property type="entry name" value="Resolvase, N-terminal catalytic domain"/>
    <property type="match status" value="1"/>
</dbReference>
<dbReference type="PROSITE" id="PS51736">
    <property type="entry name" value="RECOMBINASES_3"/>
    <property type="match status" value="1"/>
</dbReference>
<dbReference type="PROSITE" id="PS00397">
    <property type="entry name" value="RECOMBINASES_1"/>
    <property type="match status" value="1"/>
</dbReference>
<dbReference type="CDD" id="cd00569">
    <property type="entry name" value="HTH_Hin_like"/>
    <property type="match status" value="1"/>
</dbReference>
<keyword evidence="2" id="KW-0229">DNA integration</keyword>
<accession>A0ABW3V195</accession>
<dbReference type="EMBL" id="JBHTMA010000002">
    <property type="protein sequence ID" value="MFD1225826.1"/>
    <property type="molecule type" value="Genomic_DNA"/>
</dbReference>
<protein>
    <submittedName>
        <fullName evidence="7">Recombinase family protein</fullName>
    </submittedName>
</protein>
<evidence type="ECO:0000256" key="1">
    <source>
        <dbReference type="ARBA" id="ARBA00009913"/>
    </source>
</evidence>
<feature type="active site" description="O-(5'-phospho-DNA)-serine intermediate" evidence="5">
    <location>
        <position position="10"/>
    </location>
</feature>
<organism evidence="7 8">
    <name type="scientific">Pseudochrobactrum kiredjianiae</name>
    <dbReference type="NCBI Taxonomy" id="386305"/>
    <lineage>
        <taxon>Bacteria</taxon>
        <taxon>Pseudomonadati</taxon>
        <taxon>Pseudomonadota</taxon>
        <taxon>Alphaproteobacteria</taxon>
        <taxon>Hyphomicrobiales</taxon>
        <taxon>Brucellaceae</taxon>
        <taxon>Pseudochrobactrum</taxon>
    </lineage>
</organism>
<dbReference type="CDD" id="cd03768">
    <property type="entry name" value="SR_ResInv"/>
    <property type="match status" value="1"/>
</dbReference>
<keyword evidence="8" id="KW-1185">Reference proteome</keyword>
<comment type="caution">
    <text evidence="7">The sequence shown here is derived from an EMBL/GenBank/DDBJ whole genome shotgun (WGS) entry which is preliminary data.</text>
</comment>
<dbReference type="Pfam" id="PF00239">
    <property type="entry name" value="Resolvase"/>
    <property type="match status" value="1"/>
</dbReference>
<evidence type="ECO:0000313" key="8">
    <source>
        <dbReference type="Proteomes" id="UP001597263"/>
    </source>
</evidence>
<comment type="similarity">
    <text evidence="1">Belongs to the site-specific recombinase resolvase family.</text>
</comment>
<dbReference type="InterPro" id="IPR050639">
    <property type="entry name" value="SSR_resolvase"/>
</dbReference>
<dbReference type="Gene3D" id="1.10.10.60">
    <property type="entry name" value="Homeodomain-like"/>
    <property type="match status" value="1"/>
</dbReference>
<dbReference type="SMART" id="SM00857">
    <property type="entry name" value="Resolvase"/>
    <property type="match status" value="1"/>
</dbReference>
<dbReference type="SUPFAM" id="SSF53041">
    <property type="entry name" value="Resolvase-like"/>
    <property type="match status" value="1"/>
</dbReference>
<evidence type="ECO:0000256" key="5">
    <source>
        <dbReference type="PROSITE-ProRule" id="PRU10137"/>
    </source>
</evidence>
<evidence type="ECO:0000256" key="4">
    <source>
        <dbReference type="ARBA" id="ARBA00023172"/>
    </source>
</evidence>